<dbReference type="Proteomes" id="UP001250662">
    <property type="component" value="Unassembled WGS sequence"/>
</dbReference>
<evidence type="ECO:0000256" key="3">
    <source>
        <dbReference type="ARBA" id="ARBA00022729"/>
    </source>
</evidence>
<evidence type="ECO:0000256" key="6">
    <source>
        <dbReference type="SAM" id="SignalP"/>
    </source>
</evidence>
<evidence type="ECO:0000256" key="4">
    <source>
        <dbReference type="ARBA" id="ARBA00023136"/>
    </source>
</evidence>
<dbReference type="Gene3D" id="2.40.160.50">
    <property type="entry name" value="membrane protein fhac: a member of the omp85/tpsb transporter family"/>
    <property type="match status" value="1"/>
</dbReference>
<sequence length="863" mass="99144">MKLLLVLKKFRAKIGLLLAMIVLASCNAIKKVNEDELLLTKNTVYADGQKTNSEAIKGLIAQKPNSTLLGYPLRLNLYNLAKDNPDSLYQDWLTRKEGRQKRLNSFLSEKQVKRLGESFVVRGYSNLFKRIGEPPAVIDSLRTNKTIERLKGYYGSKGYFNNSASYNIVPLKKKKRAEINYNVTLGEPYMIDSITKTIASKDLDSIYQNKLNEVLIKQDSQFDLETFTKERQRLTNLFRNSGIYNFQESSISYDISRDTSITGNDQKMDIQLNIKNLLNSNDSLPSKEYKVNRFEKIKIFSDYQFADDVNALDSLSYKDYTIYFKDKLKYKPKALTDAIFFEKDSIYRDLDYVNTNRQITNLNTFKYPSIRFDENNENALLVANVFLAPRPKYSLDTSLELSRSNIQQIGSAFSVSVITRNVFGGAETLSVSARGSVGLLDEPTNDEDFTSEIGGDINLTFPRIWFPFNTEKIIPYYMLPQTRLSAGTNFQKNLGLDRQTVNTVLSYNWSPTNFTKNTLELINIEFVRNTDPEDYFIAYNNTYDNLNSIADAFEDDPNFFEFYDENVTPDLDKDDEQDLIIPDGTSQFIDSVTQPGFEINEDDLQDVRSIEERRVRLTQNNLIFASNFTFQKNNREDINDNNFYQYRVRFESAGNLLSAFSNIIPFETKDGQRLVYGVPYSQYLKTDFDYIRHWRAGNQQVLAFHGFVGLALPYGNADNIPFVRSYFGGGANDNRAWNVYSLGPGRTQSLNDFNEANFKLAFNLEYRFPIVGDVKGALFADAGNIWNVFDNVEDEEATFNGFDSLADIALGTGFGLRYDFTYFVIRLDMGLKTHDPSLRGSKRWFRDYNFGKAVYNIGINYPF</sequence>
<evidence type="ECO:0000256" key="5">
    <source>
        <dbReference type="ARBA" id="ARBA00023237"/>
    </source>
</evidence>
<dbReference type="EMBL" id="JAVRHU010000001">
    <property type="protein sequence ID" value="MDT0621218.1"/>
    <property type="molecule type" value="Genomic_DNA"/>
</dbReference>
<reference evidence="8 9" key="1">
    <citation type="submission" date="2023-09" db="EMBL/GenBank/DDBJ databases">
        <authorList>
            <person name="Rey-Velasco X."/>
        </authorList>
    </citation>
    <scope>NUCLEOTIDE SEQUENCE [LARGE SCALE GENOMIC DNA]</scope>
    <source>
        <strain evidence="8 9">P007</strain>
    </source>
</reference>
<name>A0ABU3BGC1_9FLAO</name>
<dbReference type="InterPro" id="IPR000184">
    <property type="entry name" value="Bac_surfAg_D15"/>
</dbReference>
<evidence type="ECO:0000313" key="8">
    <source>
        <dbReference type="EMBL" id="MDT0621218.1"/>
    </source>
</evidence>
<feature type="chain" id="PRO_5046904623" evidence="6">
    <location>
        <begin position="25"/>
        <end position="863"/>
    </location>
</feature>
<dbReference type="PROSITE" id="PS51257">
    <property type="entry name" value="PROKAR_LIPOPROTEIN"/>
    <property type="match status" value="1"/>
</dbReference>
<organism evidence="8 9">
    <name type="scientific">Croceitalea vernalis</name>
    <dbReference type="NCBI Taxonomy" id="3075599"/>
    <lineage>
        <taxon>Bacteria</taxon>
        <taxon>Pseudomonadati</taxon>
        <taxon>Bacteroidota</taxon>
        <taxon>Flavobacteriia</taxon>
        <taxon>Flavobacteriales</taxon>
        <taxon>Flavobacteriaceae</taxon>
        <taxon>Croceitalea</taxon>
    </lineage>
</organism>
<protein>
    <submittedName>
        <fullName evidence="8">BamA/TamA family outer membrane protein</fullName>
    </submittedName>
</protein>
<evidence type="ECO:0000313" key="9">
    <source>
        <dbReference type="Proteomes" id="UP001250662"/>
    </source>
</evidence>
<dbReference type="PANTHER" id="PTHR12815">
    <property type="entry name" value="SORTING AND ASSEMBLY MACHINERY SAMM50 PROTEIN FAMILY MEMBER"/>
    <property type="match status" value="1"/>
</dbReference>
<accession>A0ABU3BGC1</accession>
<feature type="domain" description="Bacterial surface antigen (D15)" evidence="7">
    <location>
        <begin position="622"/>
        <end position="836"/>
    </location>
</feature>
<keyword evidence="5" id="KW-0998">Cell outer membrane</keyword>
<evidence type="ECO:0000256" key="1">
    <source>
        <dbReference type="ARBA" id="ARBA00004370"/>
    </source>
</evidence>
<keyword evidence="4" id="KW-0472">Membrane</keyword>
<comment type="subcellular location">
    <subcellularLocation>
        <location evidence="1">Membrane</location>
    </subcellularLocation>
</comment>
<keyword evidence="2" id="KW-0812">Transmembrane</keyword>
<gene>
    <name evidence="8" type="ORF">RM520_06260</name>
</gene>
<evidence type="ECO:0000256" key="2">
    <source>
        <dbReference type="ARBA" id="ARBA00022692"/>
    </source>
</evidence>
<evidence type="ECO:0000259" key="7">
    <source>
        <dbReference type="Pfam" id="PF01103"/>
    </source>
</evidence>
<comment type="caution">
    <text evidence="8">The sequence shown here is derived from an EMBL/GenBank/DDBJ whole genome shotgun (WGS) entry which is preliminary data.</text>
</comment>
<keyword evidence="3 6" id="KW-0732">Signal</keyword>
<feature type="signal peptide" evidence="6">
    <location>
        <begin position="1"/>
        <end position="24"/>
    </location>
</feature>
<keyword evidence="9" id="KW-1185">Reference proteome</keyword>
<dbReference type="Pfam" id="PF01103">
    <property type="entry name" value="Omp85"/>
    <property type="match status" value="1"/>
</dbReference>
<proteinExistence type="predicted"/>
<dbReference type="InterPro" id="IPR039910">
    <property type="entry name" value="D15-like"/>
</dbReference>
<dbReference type="RefSeq" id="WP_311387357.1">
    <property type="nucleotide sequence ID" value="NZ_JAVRHU010000001.1"/>
</dbReference>
<dbReference type="PANTHER" id="PTHR12815:SF47">
    <property type="entry name" value="TRANSLOCATION AND ASSEMBLY MODULE SUBUNIT TAMA"/>
    <property type="match status" value="1"/>
</dbReference>